<feature type="disulfide bond" description="Essential for enzymatic activity" evidence="7">
    <location>
        <begin position="194"/>
        <end position="231"/>
    </location>
</feature>
<organism evidence="9 10">
    <name type="scientific">Hippocampus comes</name>
    <name type="common">Tiger tail seahorse</name>
    <dbReference type="NCBI Taxonomy" id="109280"/>
    <lineage>
        <taxon>Eukaryota</taxon>
        <taxon>Metazoa</taxon>
        <taxon>Chordata</taxon>
        <taxon>Craniata</taxon>
        <taxon>Vertebrata</taxon>
        <taxon>Euteleostomi</taxon>
        <taxon>Actinopterygii</taxon>
        <taxon>Neopterygii</taxon>
        <taxon>Teleostei</taxon>
        <taxon>Neoteleostei</taxon>
        <taxon>Acanthomorphata</taxon>
        <taxon>Syngnathiaria</taxon>
        <taxon>Syngnathiformes</taxon>
        <taxon>Syngnathoidei</taxon>
        <taxon>Syngnathidae</taxon>
        <taxon>Hippocampus</taxon>
    </lineage>
</organism>
<reference evidence="9" key="1">
    <citation type="submission" date="2025-08" db="UniProtKB">
        <authorList>
            <consortium name="Ensembl"/>
        </authorList>
    </citation>
    <scope>IDENTIFICATION</scope>
</reference>
<dbReference type="GO" id="GO:0003677">
    <property type="term" value="F:DNA binding"/>
    <property type="evidence" value="ECO:0007669"/>
    <property type="project" value="TreeGrafter"/>
</dbReference>
<accession>A0A3Q3D6B1</accession>
<keyword evidence="1 6" id="KW-0540">Nuclease</keyword>
<keyword evidence="4 7" id="KW-1015">Disulfide bond</keyword>
<dbReference type="InterPro" id="IPR016202">
    <property type="entry name" value="DNase_I"/>
</dbReference>
<evidence type="ECO:0000256" key="5">
    <source>
        <dbReference type="ARBA" id="ARBA00023180"/>
    </source>
</evidence>
<dbReference type="InterPro" id="IPR036691">
    <property type="entry name" value="Endo/exonu/phosph_ase_sf"/>
</dbReference>
<dbReference type="GO" id="GO:0005634">
    <property type="term" value="C:nucleus"/>
    <property type="evidence" value="ECO:0007669"/>
    <property type="project" value="TreeGrafter"/>
</dbReference>
<dbReference type="PIRSF" id="PIRSF000988">
    <property type="entry name" value="DNase_I_euk"/>
    <property type="match status" value="1"/>
</dbReference>
<dbReference type="PANTHER" id="PTHR11371">
    <property type="entry name" value="DEOXYRIBONUCLEASE"/>
    <property type="match status" value="1"/>
</dbReference>
<evidence type="ECO:0000256" key="4">
    <source>
        <dbReference type="ARBA" id="ARBA00023157"/>
    </source>
</evidence>
<evidence type="ECO:0000256" key="6">
    <source>
        <dbReference type="PIRNR" id="PIRNR000988"/>
    </source>
</evidence>
<dbReference type="SMART" id="SM00476">
    <property type="entry name" value="DNaseIc"/>
    <property type="match status" value="1"/>
</dbReference>
<dbReference type="Proteomes" id="UP000264820">
    <property type="component" value="Unplaced"/>
</dbReference>
<keyword evidence="2 8" id="KW-0732">Signal</keyword>
<dbReference type="PANTHER" id="PTHR11371:SF28">
    <property type="entry name" value="DEOXYRIBONUCLEASE-1-LIKE 1"/>
    <property type="match status" value="1"/>
</dbReference>
<reference evidence="9" key="2">
    <citation type="submission" date="2025-09" db="UniProtKB">
        <authorList>
            <consortium name="Ensembl"/>
        </authorList>
    </citation>
    <scope>IDENTIFICATION</scope>
</reference>
<evidence type="ECO:0000256" key="2">
    <source>
        <dbReference type="ARBA" id="ARBA00022729"/>
    </source>
</evidence>
<evidence type="ECO:0000256" key="3">
    <source>
        <dbReference type="ARBA" id="ARBA00022801"/>
    </source>
</evidence>
<protein>
    <recommendedName>
        <fullName evidence="6">Deoxyribonuclease</fullName>
    </recommendedName>
</protein>
<evidence type="ECO:0000313" key="10">
    <source>
        <dbReference type="Proteomes" id="UP000264820"/>
    </source>
</evidence>
<evidence type="ECO:0000256" key="8">
    <source>
        <dbReference type="SAM" id="SignalP"/>
    </source>
</evidence>
<sequence>MRRSAAYHGLWLTFLCVVVWGGAASAFRICACNVHKLDSQKAPHKRLLHTLTRITSRCDVTFLQGVMASDGFFVKTLLASLNRYDDYHYGSVSSPSLGKSADDLQKYVFIYRTETAHVMGQYQYQGQNQFARAPFAVNFHSNATAIKDFVLVGLNADPSRAVQEIDRLHDVLTQVLNKWNNKNVMFLGNFHAGCAYMTRRDKKNIRLFTNNSFYWLIGDKSDTTITDETSCAYDRIVVYGKSFLKGIMPFSANVFNFAQEFKLTRTTALQLSDNFPVEVRLKSSALLLQAIPLLLLLTVALHCFLPSL</sequence>
<feature type="chain" id="PRO_5018534675" description="Deoxyribonuclease" evidence="8">
    <location>
        <begin position="27"/>
        <end position="308"/>
    </location>
</feature>
<keyword evidence="6" id="KW-0255">Endonuclease</keyword>
<keyword evidence="5" id="KW-0325">Glycoprotein</keyword>
<name>A0A3Q3D6B1_HIPCM</name>
<evidence type="ECO:0000256" key="1">
    <source>
        <dbReference type="ARBA" id="ARBA00022722"/>
    </source>
</evidence>
<dbReference type="Ensembl" id="ENSHCOT00000007870.1">
    <property type="protein sequence ID" value="ENSHCOP00000003959.1"/>
    <property type="gene ID" value="ENSHCOG00000000877.1"/>
</dbReference>
<dbReference type="AlphaFoldDB" id="A0A3Q3D6B1"/>
<keyword evidence="3 6" id="KW-0378">Hydrolase</keyword>
<dbReference type="GeneTree" id="ENSGT00950000182846"/>
<feature type="signal peptide" evidence="8">
    <location>
        <begin position="1"/>
        <end position="26"/>
    </location>
</feature>
<evidence type="ECO:0000313" key="9">
    <source>
        <dbReference type="Ensembl" id="ENSHCOP00000003959.1"/>
    </source>
</evidence>
<evidence type="ECO:0000256" key="7">
    <source>
        <dbReference type="PIRSR" id="PIRSR000988-2"/>
    </source>
</evidence>
<proteinExistence type="inferred from homology"/>
<dbReference type="SUPFAM" id="SSF56219">
    <property type="entry name" value="DNase I-like"/>
    <property type="match status" value="1"/>
</dbReference>
<comment type="similarity">
    <text evidence="6">Belongs to the DNase I family.</text>
</comment>
<dbReference type="GO" id="GO:0004530">
    <property type="term" value="F:deoxyribonuclease I activity"/>
    <property type="evidence" value="ECO:0007669"/>
    <property type="project" value="TreeGrafter"/>
</dbReference>
<dbReference type="PRINTS" id="PR00130">
    <property type="entry name" value="DNASEI"/>
</dbReference>
<keyword evidence="10" id="KW-1185">Reference proteome</keyword>
<dbReference type="Gene3D" id="3.60.10.10">
    <property type="entry name" value="Endonuclease/exonuclease/phosphatase"/>
    <property type="match status" value="1"/>
</dbReference>
<dbReference type="GO" id="GO:0006308">
    <property type="term" value="P:DNA catabolic process"/>
    <property type="evidence" value="ECO:0007669"/>
    <property type="project" value="InterPro"/>
</dbReference>